<reference evidence="1 2" key="1">
    <citation type="journal article" date="2019" name="Sci. Rep.">
        <title>Orb-weaving spider Araneus ventricosus genome elucidates the spidroin gene catalogue.</title>
        <authorList>
            <person name="Kono N."/>
            <person name="Nakamura H."/>
            <person name="Ohtoshi R."/>
            <person name="Moran D.A.P."/>
            <person name="Shinohara A."/>
            <person name="Yoshida Y."/>
            <person name="Fujiwara M."/>
            <person name="Mori M."/>
            <person name="Tomita M."/>
            <person name="Arakawa K."/>
        </authorList>
    </citation>
    <scope>NUCLEOTIDE SEQUENCE [LARGE SCALE GENOMIC DNA]</scope>
</reference>
<gene>
    <name evidence="1" type="ORF">AVEN_177423_1</name>
</gene>
<evidence type="ECO:0000313" key="2">
    <source>
        <dbReference type="Proteomes" id="UP000499080"/>
    </source>
</evidence>
<dbReference type="Proteomes" id="UP000499080">
    <property type="component" value="Unassembled WGS sequence"/>
</dbReference>
<evidence type="ECO:0000313" key="1">
    <source>
        <dbReference type="EMBL" id="GBM79111.1"/>
    </source>
</evidence>
<organism evidence="1 2">
    <name type="scientific">Araneus ventricosus</name>
    <name type="common">Orbweaver spider</name>
    <name type="synonym">Epeira ventricosa</name>
    <dbReference type="NCBI Taxonomy" id="182803"/>
    <lineage>
        <taxon>Eukaryota</taxon>
        <taxon>Metazoa</taxon>
        <taxon>Ecdysozoa</taxon>
        <taxon>Arthropoda</taxon>
        <taxon>Chelicerata</taxon>
        <taxon>Arachnida</taxon>
        <taxon>Araneae</taxon>
        <taxon>Araneomorphae</taxon>
        <taxon>Entelegynae</taxon>
        <taxon>Araneoidea</taxon>
        <taxon>Araneidae</taxon>
        <taxon>Araneus</taxon>
    </lineage>
</organism>
<accession>A0A4Y2IML4</accession>
<proteinExistence type="predicted"/>
<protein>
    <submittedName>
        <fullName evidence="1">Uncharacterized protein</fullName>
    </submittedName>
</protein>
<keyword evidence="2" id="KW-1185">Reference proteome</keyword>
<name>A0A4Y2IML4_ARAVE</name>
<sequence>MSSRWISKRGLALPRGTLMVVLLLVLFSYAISKSMVHPTAAVVPPFFGYGTELNGPKYKYHWIVPNVRHTSPYGPVYATAPTGERYATAYEMEVQVQRIA</sequence>
<dbReference type="EMBL" id="BGPR01002802">
    <property type="protein sequence ID" value="GBM79111.1"/>
    <property type="molecule type" value="Genomic_DNA"/>
</dbReference>
<comment type="caution">
    <text evidence="1">The sequence shown here is derived from an EMBL/GenBank/DDBJ whole genome shotgun (WGS) entry which is preliminary data.</text>
</comment>
<dbReference type="AlphaFoldDB" id="A0A4Y2IML4"/>